<dbReference type="Pfam" id="PF00300">
    <property type="entry name" value="His_Phos_1"/>
    <property type="match status" value="1"/>
</dbReference>
<comment type="caution">
    <text evidence="1">The sequence shown here is derived from an EMBL/GenBank/DDBJ whole genome shotgun (WGS) entry which is preliminary data.</text>
</comment>
<dbReference type="Gene3D" id="3.40.50.1240">
    <property type="entry name" value="Phosphoglycerate mutase-like"/>
    <property type="match status" value="1"/>
</dbReference>
<dbReference type="InterPro" id="IPR013078">
    <property type="entry name" value="His_Pase_superF_clade-1"/>
</dbReference>
<organism evidence="1 2">
    <name type="scientific">Luedemannella helvata</name>
    <dbReference type="NCBI Taxonomy" id="349315"/>
    <lineage>
        <taxon>Bacteria</taxon>
        <taxon>Bacillati</taxon>
        <taxon>Actinomycetota</taxon>
        <taxon>Actinomycetes</taxon>
        <taxon>Micromonosporales</taxon>
        <taxon>Micromonosporaceae</taxon>
        <taxon>Luedemannella</taxon>
    </lineage>
</organism>
<dbReference type="InterPro" id="IPR029033">
    <property type="entry name" value="His_PPase_superfam"/>
</dbReference>
<protein>
    <recommendedName>
        <fullName evidence="3">Histidine phosphatase family protein</fullName>
    </recommendedName>
</protein>
<dbReference type="Proteomes" id="UP001500655">
    <property type="component" value="Unassembled WGS sequence"/>
</dbReference>
<accession>A0ABP4WJ47</accession>
<name>A0ABP4WJ47_9ACTN</name>
<dbReference type="EMBL" id="BAAALS010000009">
    <property type="protein sequence ID" value="GAA1751455.1"/>
    <property type="molecule type" value="Genomic_DNA"/>
</dbReference>
<evidence type="ECO:0000313" key="1">
    <source>
        <dbReference type="EMBL" id="GAA1751455.1"/>
    </source>
</evidence>
<evidence type="ECO:0000313" key="2">
    <source>
        <dbReference type="Proteomes" id="UP001500655"/>
    </source>
</evidence>
<dbReference type="SUPFAM" id="SSF53254">
    <property type="entry name" value="Phosphoglycerate mutase-like"/>
    <property type="match status" value="1"/>
</dbReference>
<keyword evidence="2" id="KW-1185">Reference proteome</keyword>
<evidence type="ECO:0008006" key="3">
    <source>
        <dbReference type="Google" id="ProtNLM"/>
    </source>
</evidence>
<proteinExistence type="predicted"/>
<dbReference type="RefSeq" id="WP_344079923.1">
    <property type="nucleotide sequence ID" value="NZ_BAAALS010000009.1"/>
</dbReference>
<reference evidence="2" key="1">
    <citation type="journal article" date="2019" name="Int. J. Syst. Evol. Microbiol.">
        <title>The Global Catalogue of Microorganisms (GCM) 10K type strain sequencing project: providing services to taxonomists for standard genome sequencing and annotation.</title>
        <authorList>
            <consortium name="The Broad Institute Genomics Platform"/>
            <consortium name="The Broad Institute Genome Sequencing Center for Infectious Disease"/>
            <person name="Wu L."/>
            <person name="Ma J."/>
        </authorList>
    </citation>
    <scope>NUCLEOTIDE SEQUENCE [LARGE SCALE GENOMIC DNA]</scope>
    <source>
        <strain evidence="2">JCM 13249</strain>
    </source>
</reference>
<gene>
    <name evidence="1" type="ORF">GCM10009681_23130</name>
</gene>
<sequence>MRHAMPLIDPDTDLATWPLSADGVAAARALGPLLPAGAVLVSSDEPKAHATLSLATGRDVVIDARLREVARPRELFSDDFAQARRAYVAGSPPPGWERPAAVARRIADVISAHRVPGRPLVLAGHGMAFTTWLAAGLLVADPARFWSDLRLPDAFEVMARGVRRLDAA</sequence>